<dbReference type="RefSeq" id="WP_415864934.1">
    <property type="nucleotide sequence ID" value="NZ_CP134537.1"/>
</dbReference>
<evidence type="ECO:0000313" key="5">
    <source>
        <dbReference type="Proteomes" id="UP001302806"/>
    </source>
</evidence>
<dbReference type="PANTHER" id="PTHR43522">
    <property type="entry name" value="TRANSKETOLASE"/>
    <property type="match status" value="1"/>
</dbReference>
<accession>A0ABY9XQJ0</accession>
<dbReference type="InterPro" id="IPR009014">
    <property type="entry name" value="Transketo_C/PFOR_II"/>
</dbReference>
<dbReference type="InterPro" id="IPR033247">
    <property type="entry name" value="Transketolase_fam"/>
</dbReference>
<dbReference type="Proteomes" id="UP001302806">
    <property type="component" value="Chromosome"/>
</dbReference>
<evidence type="ECO:0000259" key="3">
    <source>
        <dbReference type="Pfam" id="PF22613"/>
    </source>
</evidence>
<protein>
    <recommendedName>
        <fullName evidence="3">Transketolase-like C-terminal domain-containing protein</fullName>
    </recommendedName>
</protein>
<reference evidence="4 5" key="1">
    <citation type="submission" date="2023-09" db="EMBL/GenBank/DDBJ databases">
        <title>Thalassobella suaedae gen. nov., sp. nov., a marine bacterium of the family Flavobacteriaceae isolated from a halophyte Suaeda japonica.</title>
        <authorList>
            <person name="Lee S.Y."/>
            <person name="Hwang C.Y."/>
        </authorList>
    </citation>
    <scope>NUCLEOTIDE SEQUENCE [LARGE SCALE GENOMIC DNA]</scope>
    <source>
        <strain evidence="4 5">HL-DH14</strain>
    </source>
</reference>
<dbReference type="Gene3D" id="3.40.50.920">
    <property type="match status" value="1"/>
</dbReference>
<name>A0ABY9XQJ0_9FLAO</name>
<dbReference type="InterPro" id="IPR055152">
    <property type="entry name" value="Transketolase-like_C_2"/>
</dbReference>
<evidence type="ECO:0000313" key="4">
    <source>
        <dbReference type="EMBL" id="WNH08202.1"/>
    </source>
</evidence>
<evidence type="ECO:0000256" key="2">
    <source>
        <dbReference type="ARBA" id="ARBA00022842"/>
    </source>
</evidence>
<dbReference type="Pfam" id="PF22613">
    <property type="entry name" value="Transketolase_C_1"/>
    <property type="match status" value="1"/>
</dbReference>
<evidence type="ECO:0000256" key="1">
    <source>
        <dbReference type="ARBA" id="ARBA00022723"/>
    </source>
</evidence>
<dbReference type="SUPFAM" id="SSF52922">
    <property type="entry name" value="TK C-terminal domain-like"/>
    <property type="match status" value="1"/>
</dbReference>
<proteinExistence type="predicted"/>
<dbReference type="PANTHER" id="PTHR43522:SF2">
    <property type="entry name" value="TRANSKETOLASE 1-RELATED"/>
    <property type="match status" value="1"/>
</dbReference>
<organism evidence="4 5">
    <name type="scientific">Thalassobellus suaedae</name>
    <dbReference type="NCBI Taxonomy" id="3074124"/>
    <lineage>
        <taxon>Bacteria</taxon>
        <taxon>Pseudomonadati</taxon>
        <taxon>Bacteroidota</taxon>
        <taxon>Flavobacteriia</taxon>
        <taxon>Flavobacteriales</taxon>
        <taxon>Flavobacteriaceae</taxon>
        <taxon>Thalassobellus</taxon>
    </lineage>
</organism>
<keyword evidence="1" id="KW-0479">Metal-binding</keyword>
<gene>
    <name evidence="4" type="ORF">RHP51_13700</name>
</gene>
<feature type="domain" description="Transketolase-like C-terminal" evidence="3">
    <location>
        <begin position="42"/>
        <end position="153"/>
    </location>
</feature>
<sequence length="168" mass="17846">MENGTLENTSTPSGLILSRQGIKDLPAIGTSRYSDALAAEKGGYLVKEVENPDVVLVANGSEVATLFAAAEILESENGLKVNIASVISEGVFRLQSKEYQNNVIPKNKPLFGLTAGLPVNLEGLVGDNGKVFGLDHFGYSAPATVLDDKFGFTGEKVSKQVLEYLKTV</sequence>
<keyword evidence="2" id="KW-0460">Magnesium</keyword>
<dbReference type="EMBL" id="CP134537">
    <property type="protein sequence ID" value="WNH08202.1"/>
    <property type="molecule type" value="Genomic_DNA"/>
</dbReference>